<dbReference type="Pfam" id="PF13732">
    <property type="entry name" value="DrrA1-3_C"/>
    <property type="match status" value="1"/>
</dbReference>
<evidence type="ECO:0000259" key="4">
    <source>
        <dbReference type="PROSITE" id="PS50893"/>
    </source>
</evidence>
<keyword evidence="2" id="KW-0547">Nucleotide-binding</keyword>
<dbReference type="Proteomes" id="UP000051845">
    <property type="component" value="Unassembled WGS sequence"/>
</dbReference>
<dbReference type="InterPro" id="IPR025302">
    <property type="entry name" value="DrrA1/2-like_C"/>
</dbReference>
<dbReference type="AlphaFoldDB" id="A0A0R2BEC3"/>
<dbReference type="InterPro" id="IPR027417">
    <property type="entry name" value="P-loop_NTPase"/>
</dbReference>
<evidence type="ECO:0000313" key="5">
    <source>
        <dbReference type="EMBL" id="KRM77553.1"/>
    </source>
</evidence>
<proteinExistence type="predicted"/>
<dbReference type="InterPro" id="IPR003439">
    <property type="entry name" value="ABC_transporter-like_ATP-bd"/>
</dbReference>
<dbReference type="EMBL" id="AYYR01000009">
    <property type="protein sequence ID" value="KRM77553.1"/>
    <property type="molecule type" value="Genomic_DNA"/>
</dbReference>
<keyword evidence="1" id="KW-0813">Transport</keyword>
<protein>
    <submittedName>
        <fullName evidence="5">ABC transporter, ATP-binding protein</fullName>
    </submittedName>
</protein>
<dbReference type="PROSITE" id="PS50893">
    <property type="entry name" value="ABC_TRANSPORTER_2"/>
    <property type="match status" value="1"/>
</dbReference>
<dbReference type="GO" id="GO:0016887">
    <property type="term" value="F:ATP hydrolysis activity"/>
    <property type="evidence" value="ECO:0007669"/>
    <property type="project" value="InterPro"/>
</dbReference>
<dbReference type="STRING" id="33960.TY91_01595"/>
<dbReference type="PANTHER" id="PTHR42939:SF1">
    <property type="entry name" value="ABC TRANSPORTER ATP-BINDING PROTEIN ALBC-RELATED"/>
    <property type="match status" value="1"/>
</dbReference>
<dbReference type="GO" id="GO:0005524">
    <property type="term" value="F:ATP binding"/>
    <property type="evidence" value="ECO:0007669"/>
    <property type="project" value="UniProtKB-KW"/>
</dbReference>
<reference evidence="5 6" key="1">
    <citation type="journal article" date="2015" name="Genome Announc.">
        <title>Expanding the biotechnology potential of lactobacilli through comparative genomics of 213 strains and associated genera.</title>
        <authorList>
            <person name="Sun Z."/>
            <person name="Harris H.M."/>
            <person name="McCann A."/>
            <person name="Guo C."/>
            <person name="Argimon S."/>
            <person name="Zhang W."/>
            <person name="Yang X."/>
            <person name="Jeffery I.B."/>
            <person name="Cooney J.C."/>
            <person name="Kagawa T.F."/>
            <person name="Liu W."/>
            <person name="Song Y."/>
            <person name="Salvetti E."/>
            <person name="Wrobel A."/>
            <person name="Rasinkangas P."/>
            <person name="Parkhill J."/>
            <person name="Rea M.C."/>
            <person name="O'Sullivan O."/>
            <person name="Ritari J."/>
            <person name="Douillard F.P."/>
            <person name="Paul Ross R."/>
            <person name="Yang R."/>
            <person name="Briner A.E."/>
            <person name="Felis G.E."/>
            <person name="de Vos W.M."/>
            <person name="Barrangou R."/>
            <person name="Klaenhammer T.R."/>
            <person name="Caufield P.W."/>
            <person name="Cui Y."/>
            <person name="Zhang H."/>
            <person name="O'Toole P.W."/>
        </authorList>
    </citation>
    <scope>NUCLEOTIDE SEQUENCE [LARGE SCALE GENOMIC DNA]</scope>
    <source>
        <strain evidence="5 6">DSM 20515</strain>
    </source>
</reference>
<dbReference type="InterPro" id="IPR003593">
    <property type="entry name" value="AAA+_ATPase"/>
</dbReference>
<sequence length="298" mass="33610">MLKIEHLAKHFGDLEALHDINFQVADGEIMGLIGQNGAGKSTTFHSILNFLKYEGTISWNDQDINESVFDQIGYLPEERSLMPKLTVEQQILYLAQLKGQPARKIKGGIDEWLQRFEVKGKRTDKIRALSKGNQQKIQLICTLIHRPSLIILDEPFSGLDPVNVDLLEQAILNAKAQGAAIIFSSHDMGNVEALCDELVMLRHGNMVLHGEIRAIREQFGKNEIFVTTDWSQEALLQLEHVIEAKQLSRHRFMLRVDDPAAGQPIFQELSGGHYIEEFSQQPPTLDEIFRLKAGDGHA</sequence>
<dbReference type="SUPFAM" id="SSF52540">
    <property type="entry name" value="P-loop containing nucleoside triphosphate hydrolases"/>
    <property type="match status" value="1"/>
</dbReference>
<dbReference type="Gene3D" id="3.40.50.300">
    <property type="entry name" value="P-loop containing nucleotide triphosphate hydrolases"/>
    <property type="match status" value="1"/>
</dbReference>
<dbReference type="InterPro" id="IPR017871">
    <property type="entry name" value="ABC_transporter-like_CS"/>
</dbReference>
<dbReference type="PANTHER" id="PTHR42939">
    <property type="entry name" value="ABC TRANSPORTER ATP-BINDING PROTEIN ALBC-RELATED"/>
    <property type="match status" value="1"/>
</dbReference>
<evidence type="ECO:0000313" key="6">
    <source>
        <dbReference type="Proteomes" id="UP000051845"/>
    </source>
</evidence>
<keyword evidence="3 5" id="KW-0067">ATP-binding</keyword>
<accession>A0A0R2BEC3</accession>
<feature type="domain" description="ABC transporter" evidence="4">
    <location>
        <begin position="2"/>
        <end position="228"/>
    </location>
</feature>
<dbReference type="RefSeq" id="WP_056995984.1">
    <property type="nucleotide sequence ID" value="NZ_AYYR01000009.1"/>
</dbReference>
<name>A0A0R2BEC3_SECCO</name>
<dbReference type="SMART" id="SM00382">
    <property type="entry name" value="AAA"/>
    <property type="match status" value="1"/>
</dbReference>
<dbReference type="PROSITE" id="PS00211">
    <property type="entry name" value="ABC_TRANSPORTER_1"/>
    <property type="match status" value="1"/>
</dbReference>
<organism evidence="5 6">
    <name type="scientific">Secundilactobacillus collinoides DSM 20515 = JCM 1123</name>
    <dbReference type="NCBI Taxonomy" id="1423733"/>
    <lineage>
        <taxon>Bacteria</taxon>
        <taxon>Bacillati</taxon>
        <taxon>Bacillota</taxon>
        <taxon>Bacilli</taxon>
        <taxon>Lactobacillales</taxon>
        <taxon>Lactobacillaceae</taxon>
        <taxon>Secundilactobacillus</taxon>
    </lineage>
</organism>
<dbReference type="InterPro" id="IPR051782">
    <property type="entry name" value="ABC_Transporter_VariousFunc"/>
</dbReference>
<dbReference type="PATRIC" id="fig|1423733.4.peg.3034"/>
<evidence type="ECO:0000256" key="3">
    <source>
        <dbReference type="ARBA" id="ARBA00022840"/>
    </source>
</evidence>
<comment type="caution">
    <text evidence="5">The sequence shown here is derived from an EMBL/GenBank/DDBJ whole genome shotgun (WGS) entry which is preliminary data.</text>
</comment>
<evidence type="ECO:0000256" key="2">
    <source>
        <dbReference type="ARBA" id="ARBA00022741"/>
    </source>
</evidence>
<gene>
    <name evidence="5" type="ORF">FC82_GL002908</name>
</gene>
<evidence type="ECO:0000256" key="1">
    <source>
        <dbReference type="ARBA" id="ARBA00022448"/>
    </source>
</evidence>
<dbReference type="Pfam" id="PF00005">
    <property type="entry name" value="ABC_tran"/>
    <property type="match status" value="1"/>
</dbReference>